<proteinExistence type="predicted"/>
<dbReference type="Proteomes" id="UP001285441">
    <property type="component" value="Unassembled WGS sequence"/>
</dbReference>
<gene>
    <name evidence="1" type="ORF">B0H63DRAFT_449289</name>
</gene>
<reference evidence="1" key="1">
    <citation type="journal article" date="2023" name="Mol. Phylogenet. Evol.">
        <title>Genome-scale phylogeny and comparative genomics of the fungal order Sordariales.</title>
        <authorList>
            <person name="Hensen N."/>
            <person name="Bonometti L."/>
            <person name="Westerberg I."/>
            <person name="Brannstrom I.O."/>
            <person name="Guillou S."/>
            <person name="Cros-Aarteil S."/>
            <person name="Calhoun S."/>
            <person name="Haridas S."/>
            <person name="Kuo A."/>
            <person name="Mondo S."/>
            <person name="Pangilinan J."/>
            <person name="Riley R."/>
            <person name="LaButti K."/>
            <person name="Andreopoulos B."/>
            <person name="Lipzen A."/>
            <person name="Chen C."/>
            <person name="Yan M."/>
            <person name="Daum C."/>
            <person name="Ng V."/>
            <person name="Clum A."/>
            <person name="Steindorff A."/>
            <person name="Ohm R.A."/>
            <person name="Martin F."/>
            <person name="Silar P."/>
            <person name="Natvig D.O."/>
            <person name="Lalanne C."/>
            <person name="Gautier V."/>
            <person name="Ament-Velasquez S.L."/>
            <person name="Kruys A."/>
            <person name="Hutchinson M.I."/>
            <person name="Powell A.J."/>
            <person name="Barry K."/>
            <person name="Miller A.N."/>
            <person name="Grigoriev I.V."/>
            <person name="Debuchy R."/>
            <person name="Gladieux P."/>
            <person name="Hiltunen Thoren M."/>
            <person name="Johannesson H."/>
        </authorList>
    </citation>
    <scope>NUCLEOTIDE SEQUENCE</scope>
    <source>
        <strain evidence="1">CBS 232.78</strain>
    </source>
</reference>
<protein>
    <recommendedName>
        <fullName evidence="3">F-box domain-containing protein</fullName>
    </recommendedName>
</protein>
<organism evidence="1 2">
    <name type="scientific">Podospora didyma</name>
    <dbReference type="NCBI Taxonomy" id="330526"/>
    <lineage>
        <taxon>Eukaryota</taxon>
        <taxon>Fungi</taxon>
        <taxon>Dikarya</taxon>
        <taxon>Ascomycota</taxon>
        <taxon>Pezizomycotina</taxon>
        <taxon>Sordariomycetes</taxon>
        <taxon>Sordariomycetidae</taxon>
        <taxon>Sordariales</taxon>
        <taxon>Podosporaceae</taxon>
        <taxon>Podospora</taxon>
    </lineage>
</organism>
<dbReference type="AlphaFoldDB" id="A0AAE0NPN7"/>
<dbReference type="EMBL" id="JAULSW010000004">
    <property type="protein sequence ID" value="KAK3385215.1"/>
    <property type="molecule type" value="Genomic_DNA"/>
</dbReference>
<keyword evidence="2" id="KW-1185">Reference proteome</keyword>
<evidence type="ECO:0000313" key="2">
    <source>
        <dbReference type="Proteomes" id="UP001285441"/>
    </source>
</evidence>
<evidence type="ECO:0000313" key="1">
    <source>
        <dbReference type="EMBL" id="KAK3385215.1"/>
    </source>
</evidence>
<reference evidence="1" key="2">
    <citation type="submission" date="2023-06" db="EMBL/GenBank/DDBJ databases">
        <authorList>
            <consortium name="Lawrence Berkeley National Laboratory"/>
            <person name="Haridas S."/>
            <person name="Hensen N."/>
            <person name="Bonometti L."/>
            <person name="Westerberg I."/>
            <person name="Brannstrom I.O."/>
            <person name="Guillou S."/>
            <person name="Cros-Aarteil S."/>
            <person name="Calhoun S."/>
            <person name="Kuo A."/>
            <person name="Mondo S."/>
            <person name="Pangilinan J."/>
            <person name="Riley R."/>
            <person name="LaButti K."/>
            <person name="Andreopoulos B."/>
            <person name="Lipzen A."/>
            <person name="Chen C."/>
            <person name="Yanf M."/>
            <person name="Daum C."/>
            <person name="Ng V."/>
            <person name="Clum A."/>
            <person name="Steindorff A."/>
            <person name="Ohm R."/>
            <person name="Martin F."/>
            <person name="Silar P."/>
            <person name="Natvig D."/>
            <person name="Lalanne C."/>
            <person name="Gautier V."/>
            <person name="Ament-velasquez S.L."/>
            <person name="Kruys A."/>
            <person name="Hutchinson M.I."/>
            <person name="Powell A.J."/>
            <person name="Barry K."/>
            <person name="Miller A.N."/>
            <person name="Grigoriev I.V."/>
            <person name="Debuchy R."/>
            <person name="Gladieux P."/>
            <person name="Thoren M.H."/>
            <person name="Johannesson H."/>
        </authorList>
    </citation>
    <scope>NUCLEOTIDE SEQUENCE</scope>
    <source>
        <strain evidence="1">CBS 232.78</strain>
    </source>
</reference>
<evidence type="ECO:0008006" key="3">
    <source>
        <dbReference type="Google" id="ProtNLM"/>
    </source>
</evidence>
<name>A0AAE0NPN7_9PEZI</name>
<accession>A0AAE0NPN7</accession>
<sequence>MARRSGAAHLFQRRAPSSVYGRVRSESTAVRCITHFNFTENRTISYPNLHPSAVCQILSSLPNFQSLASSLTQPSRRLRGLQTRNHRDLAESRRPPSDALRTFTQSCPLLKEVVLSDGIFSSALFSDPCMVAHGVWPSLESLTLTMCGNLLVPSGAWYFTGEEVQPEPPVPSHRKGYKFANADAPYWARIAQCYFSDTTHCLDGRESDLGWNSGDLVEELDRFTARVGRKEREGDWHWGNY</sequence>
<comment type="caution">
    <text evidence="1">The sequence shown here is derived from an EMBL/GenBank/DDBJ whole genome shotgun (WGS) entry which is preliminary data.</text>
</comment>